<dbReference type="Proteomes" id="UP000594262">
    <property type="component" value="Unplaced"/>
</dbReference>
<evidence type="ECO:0000259" key="2">
    <source>
        <dbReference type="PROSITE" id="PS51900"/>
    </source>
</evidence>
<protein>
    <recommendedName>
        <fullName evidence="2">Core-binding (CB) domain-containing protein</fullName>
    </recommendedName>
</protein>
<dbReference type="CDD" id="cd09275">
    <property type="entry name" value="RNase_HI_RT_DIRS1"/>
    <property type="match status" value="1"/>
</dbReference>
<keyword evidence="4" id="KW-1185">Reference proteome</keyword>
<evidence type="ECO:0000313" key="4">
    <source>
        <dbReference type="Proteomes" id="UP000594262"/>
    </source>
</evidence>
<dbReference type="OrthoDB" id="5967206at2759"/>
<dbReference type="SUPFAM" id="SSF47823">
    <property type="entry name" value="lambda integrase-like, N-terminal domain"/>
    <property type="match status" value="1"/>
</dbReference>
<dbReference type="InterPro" id="IPR044068">
    <property type="entry name" value="CB"/>
</dbReference>
<dbReference type="PROSITE" id="PS51900">
    <property type="entry name" value="CB"/>
    <property type="match status" value="1"/>
</dbReference>
<keyword evidence="1" id="KW-0238">DNA-binding</keyword>
<evidence type="ECO:0000313" key="3">
    <source>
        <dbReference type="EnsemblMetazoa" id="CLYHEMP007024.1"/>
    </source>
</evidence>
<evidence type="ECO:0000256" key="1">
    <source>
        <dbReference type="ARBA" id="ARBA00023125"/>
    </source>
</evidence>
<dbReference type="Gene3D" id="1.10.150.130">
    <property type="match status" value="1"/>
</dbReference>
<dbReference type="PANTHER" id="PTHR35617:SF3">
    <property type="entry name" value="CORE-BINDING (CB) DOMAIN-CONTAINING PROTEIN"/>
    <property type="match status" value="1"/>
</dbReference>
<dbReference type="InterPro" id="IPR010998">
    <property type="entry name" value="Integrase_recombinase_N"/>
</dbReference>
<accession>A0A7M5VAT9</accession>
<dbReference type="GO" id="GO:0003677">
    <property type="term" value="F:DNA binding"/>
    <property type="evidence" value="ECO:0007669"/>
    <property type="project" value="UniProtKB-KW"/>
</dbReference>
<proteinExistence type="predicted"/>
<dbReference type="AlphaFoldDB" id="A0A7M5VAT9"/>
<organism evidence="3 4">
    <name type="scientific">Clytia hemisphaerica</name>
    <dbReference type="NCBI Taxonomy" id="252671"/>
    <lineage>
        <taxon>Eukaryota</taxon>
        <taxon>Metazoa</taxon>
        <taxon>Cnidaria</taxon>
        <taxon>Hydrozoa</taxon>
        <taxon>Hydroidolina</taxon>
        <taxon>Leptothecata</taxon>
        <taxon>Obeliida</taxon>
        <taxon>Clytiidae</taxon>
        <taxon>Clytia</taxon>
    </lineage>
</organism>
<name>A0A7M5VAT9_9CNID</name>
<dbReference type="PANTHER" id="PTHR35617">
    <property type="entry name" value="PHAGE_INTEGRASE DOMAIN-CONTAINING PROTEIN"/>
    <property type="match status" value="1"/>
</dbReference>
<sequence>MNNLELYNGRSLLKPSRKIVIQTDASKKGWGAFCQNQRTGGRWTLLESGRHINVFELKAIHLALLTYHKMFILRNVHFQTDNMSALAYLVKMGGDKEPGDGLIVQRDMGVSTEPRDHDYSRIPPGDLQLCSRLGIQKFPRFQRMATRQESFSKNLSGSRDPSIRSFCIKGLSPASALRSLETRSNESGSRCIPIELERPRTNICIPTVLSHRENTDKAEVRTGNSNFGDPTLASSIVVQPDFGVVRSKPYSNKPKAVFVSKPSGARTSFGREPNVESSGMESVRKGLLAEGISTRASDFIIKARRDGTRANYESAWGKWVRWCGEKKANPNECDLNLVLDYLASLYEKGYEYRTINCHRSAISAYHGKVDGFDVGKHPKVCSLLTGIFNQRPPKPRYLFVWDVDQVLGYLESLPENETLSDQLLNLKLTALLFLTSSGRCHEICYLDIRYKVKTSNSFKFYFSKVTKSWIQGKPPPVLEFKAFSSMKRMCVVSCLSDYLERTKEWRGDGQKNQLLLSHLNPHNEVKSSTISN</sequence>
<feature type="domain" description="Core-binding (CB)" evidence="2">
    <location>
        <begin position="290"/>
        <end position="370"/>
    </location>
</feature>
<dbReference type="EnsemblMetazoa" id="CLYHEMT007024.1">
    <property type="protein sequence ID" value="CLYHEMP007024.1"/>
    <property type="gene ID" value="CLYHEMG007024"/>
</dbReference>
<reference evidence="3" key="1">
    <citation type="submission" date="2021-01" db="UniProtKB">
        <authorList>
            <consortium name="EnsemblMetazoa"/>
        </authorList>
    </citation>
    <scope>IDENTIFICATION</scope>
</reference>